<sequence>MAALEEKYTKYLNEIGILPRLLEIMEKLVDLDPLPADPLMEILDALGCQLIPQAQMKSLEKKVSRAQDELRYLRRVLIELGGQDVLYDSDTDEDEYVGQVTEMGVTPLYTPTTSEDDSSTSQYILEASISVSEQQQRQQHEQEQQPCCSHDLRINAHHF</sequence>
<dbReference type="OMA" id="PLMHILH"/>
<feature type="region of interest" description="Disordered" evidence="1">
    <location>
        <begin position="131"/>
        <end position="151"/>
    </location>
</feature>
<dbReference type="OrthoDB" id="7869870at2759"/>
<proteinExistence type="predicted"/>
<evidence type="ECO:0000313" key="2">
    <source>
        <dbReference type="EMBL" id="TDG46898.1"/>
    </source>
</evidence>
<dbReference type="Proteomes" id="UP000295192">
    <property type="component" value="Unassembled WGS sequence"/>
</dbReference>
<comment type="caution">
    <text evidence="2">The sequence shown here is derived from an EMBL/GenBank/DDBJ whole genome shotgun (WGS) entry which is preliminary data.</text>
</comment>
<dbReference type="KEGG" id="dnv:108659441"/>
<accession>A0A484BDU6</accession>
<protein>
    <submittedName>
        <fullName evidence="2">Uncharacterized protein</fullName>
    </submittedName>
</protein>
<organism evidence="2 3">
    <name type="scientific">Drosophila navojoa</name>
    <name type="common">Fruit fly</name>
    <dbReference type="NCBI Taxonomy" id="7232"/>
    <lineage>
        <taxon>Eukaryota</taxon>
        <taxon>Metazoa</taxon>
        <taxon>Ecdysozoa</taxon>
        <taxon>Arthropoda</taxon>
        <taxon>Hexapoda</taxon>
        <taxon>Insecta</taxon>
        <taxon>Pterygota</taxon>
        <taxon>Neoptera</taxon>
        <taxon>Endopterygota</taxon>
        <taxon>Diptera</taxon>
        <taxon>Brachycera</taxon>
        <taxon>Muscomorpha</taxon>
        <taxon>Ephydroidea</taxon>
        <taxon>Drosophilidae</taxon>
        <taxon>Drosophila</taxon>
    </lineage>
</organism>
<dbReference type="EMBL" id="LSRL02000051">
    <property type="protein sequence ID" value="TDG46898.1"/>
    <property type="molecule type" value="Genomic_DNA"/>
</dbReference>
<keyword evidence="3" id="KW-1185">Reference proteome</keyword>
<name>A0A484BDU6_DRONA</name>
<reference evidence="2 3" key="1">
    <citation type="journal article" date="2019" name="J. Hered.">
        <title>An Improved Genome Assembly for Drosophila navojoa, the Basal Species in the mojavensis Cluster.</title>
        <authorList>
            <person name="Vanderlinde T."/>
            <person name="Dupim E.G."/>
            <person name="Nazario-Yepiz N.O."/>
            <person name="Carvalho A.B."/>
        </authorList>
    </citation>
    <scope>NUCLEOTIDE SEQUENCE [LARGE SCALE GENOMIC DNA]</scope>
    <source>
        <strain evidence="2">Navoj_Jal97</strain>
        <tissue evidence="2">Whole organism</tissue>
    </source>
</reference>
<evidence type="ECO:0000256" key="1">
    <source>
        <dbReference type="SAM" id="MobiDB-lite"/>
    </source>
</evidence>
<evidence type="ECO:0000313" key="3">
    <source>
        <dbReference type="Proteomes" id="UP000295192"/>
    </source>
</evidence>
<dbReference type="AlphaFoldDB" id="A0A484BDU6"/>
<gene>
    <name evidence="2" type="ORF">AWZ03_006602</name>
</gene>